<dbReference type="Proteomes" id="UP001194468">
    <property type="component" value="Unassembled WGS sequence"/>
</dbReference>
<dbReference type="EMBL" id="WHUW01000029">
    <property type="protein sequence ID" value="KAF8434321.1"/>
    <property type="molecule type" value="Genomic_DNA"/>
</dbReference>
<sequence>MLHSSAFHFGKTKNMARDYHARKATDRHRFRDVSHIKLTDIFKSLRRRRYRSKVPQRYSLTRSGSFPPPLANHDSSPVPPLSPDTFTPSSRRRYRSDAVSILSATESDCLSSFGLKGNLPVAERERHFSPRPFPTFATSPSLFQLRSSSTKDYLVDRLEQHLRQLSLGDASPDLLNNSSRDIPMEICADVSLPRTIDSEMSSRRALSDRDTKHTLSAPRDQNVVPMILVTSVDAKHAKPLPPSSKRPSRTPLGPSNVTNHPTNVPSTKPKPKTSHDDPFTTLSHSSVLPPNHNLTFRLPAFPMARSSPTQYVLETPTPMCCDHVGDCRGDLWEVLHPPLVVDRFTLPPFKLPPLSTGLFGDMFTP</sequence>
<protein>
    <submittedName>
        <fullName evidence="2">Uncharacterized protein</fullName>
    </submittedName>
</protein>
<gene>
    <name evidence="2" type="ORF">L210DRAFT_3553621</name>
</gene>
<feature type="region of interest" description="Disordered" evidence="1">
    <location>
        <begin position="234"/>
        <end position="286"/>
    </location>
</feature>
<feature type="region of interest" description="Disordered" evidence="1">
    <location>
        <begin position="53"/>
        <end position="91"/>
    </location>
</feature>
<accession>A0AAD4BML5</accession>
<feature type="non-terminal residue" evidence="2">
    <location>
        <position position="365"/>
    </location>
</feature>
<organism evidence="2 3">
    <name type="scientific">Boletus edulis BED1</name>
    <dbReference type="NCBI Taxonomy" id="1328754"/>
    <lineage>
        <taxon>Eukaryota</taxon>
        <taxon>Fungi</taxon>
        <taxon>Dikarya</taxon>
        <taxon>Basidiomycota</taxon>
        <taxon>Agaricomycotina</taxon>
        <taxon>Agaricomycetes</taxon>
        <taxon>Agaricomycetidae</taxon>
        <taxon>Boletales</taxon>
        <taxon>Boletineae</taxon>
        <taxon>Boletaceae</taxon>
        <taxon>Boletoideae</taxon>
        <taxon>Boletus</taxon>
    </lineage>
</organism>
<feature type="compositionally biased region" description="Polar residues" evidence="1">
    <location>
        <begin position="253"/>
        <end position="266"/>
    </location>
</feature>
<reference evidence="2" key="2">
    <citation type="journal article" date="2020" name="Nat. Commun.">
        <title>Large-scale genome sequencing of mycorrhizal fungi provides insights into the early evolution of symbiotic traits.</title>
        <authorList>
            <person name="Miyauchi S."/>
            <person name="Kiss E."/>
            <person name="Kuo A."/>
            <person name="Drula E."/>
            <person name="Kohler A."/>
            <person name="Sanchez-Garcia M."/>
            <person name="Morin E."/>
            <person name="Andreopoulos B."/>
            <person name="Barry K.W."/>
            <person name="Bonito G."/>
            <person name="Buee M."/>
            <person name="Carver A."/>
            <person name="Chen C."/>
            <person name="Cichocki N."/>
            <person name="Clum A."/>
            <person name="Culley D."/>
            <person name="Crous P.W."/>
            <person name="Fauchery L."/>
            <person name="Girlanda M."/>
            <person name="Hayes R.D."/>
            <person name="Keri Z."/>
            <person name="LaButti K."/>
            <person name="Lipzen A."/>
            <person name="Lombard V."/>
            <person name="Magnuson J."/>
            <person name="Maillard F."/>
            <person name="Murat C."/>
            <person name="Nolan M."/>
            <person name="Ohm R.A."/>
            <person name="Pangilinan J."/>
            <person name="Pereira M.F."/>
            <person name="Perotto S."/>
            <person name="Peter M."/>
            <person name="Pfister S."/>
            <person name="Riley R."/>
            <person name="Sitrit Y."/>
            <person name="Stielow J.B."/>
            <person name="Szollosi G."/>
            <person name="Zifcakova L."/>
            <person name="Stursova M."/>
            <person name="Spatafora J.W."/>
            <person name="Tedersoo L."/>
            <person name="Vaario L.M."/>
            <person name="Yamada A."/>
            <person name="Yan M."/>
            <person name="Wang P."/>
            <person name="Xu J."/>
            <person name="Bruns T."/>
            <person name="Baldrian P."/>
            <person name="Vilgalys R."/>
            <person name="Dunand C."/>
            <person name="Henrissat B."/>
            <person name="Grigoriev I.V."/>
            <person name="Hibbett D."/>
            <person name="Nagy L.G."/>
            <person name="Martin F.M."/>
        </authorList>
    </citation>
    <scope>NUCLEOTIDE SEQUENCE</scope>
    <source>
        <strain evidence="2">BED1</strain>
    </source>
</reference>
<keyword evidence="3" id="KW-1185">Reference proteome</keyword>
<feature type="region of interest" description="Disordered" evidence="1">
    <location>
        <begin position="198"/>
        <end position="222"/>
    </location>
</feature>
<feature type="compositionally biased region" description="Basic and acidic residues" evidence="1">
    <location>
        <begin position="198"/>
        <end position="213"/>
    </location>
</feature>
<evidence type="ECO:0000313" key="3">
    <source>
        <dbReference type="Proteomes" id="UP001194468"/>
    </source>
</evidence>
<comment type="caution">
    <text evidence="2">The sequence shown here is derived from an EMBL/GenBank/DDBJ whole genome shotgun (WGS) entry which is preliminary data.</text>
</comment>
<reference evidence="2" key="1">
    <citation type="submission" date="2019-10" db="EMBL/GenBank/DDBJ databases">
        <authorList>
            <consortium name="DOE Joint Genome Institute"/>
            <person name="Kuo A."/>
            <person name="Miyauchi S."/>
            <person name="Kiss E."/>
            <person name="Drula E."/>
            <person name="Kohler A."/>
            <person name="Sanchez-Garcia M."/>
            <person name="Andreopoulos B."/>
            <person name="Barry K.W."/>
            <person name="Bonito G."/>
            <person name="Buee M."/>
            <person name="Carver A."/>
            <person name="Chen C."/>
            <person name="Cichocki N."/>
            <person name="Clum A."/>
            <person name="Culley D."/>
            <person name="Crous P.W."/>
            <person name="Fauchery L."/>
            <person name="Girlanda M."/>
            <person name="Hayes R."/>
            <person name="Keri Z."/>
            <person name="LaButti K."/>
            <person name="Lipzen A."/>
            <person name="Lombard V."/>
            <person name="Magnuson J."/>
            <person name="Maillard F."/>
            <person name="Morin E."/>
            <person name="Murat C."/>
            <person name="Nolan M."/>
            <person name="Ohm R."/>
            <person name="Pangilinan J."/>
            <person name="Pereira M."/>
            <person name="Perotto S."/>
            <person name="Peter M."/>
            <person name="Riley R."/>
            <person name="Sitrit Y."/>
            <person name="Stielow B."/>
            <person name="Szollosi G."/>
            <person name="Zifcakova L."/>
            <person name="Stursova M."/>
            <person name="Spatafora J.W."/>
            <person name="Tedersoo L."/>
            <person name="Vaario L.-M."/>
            <person name="Yamada A."/>
            <person name="Yan M."/>
            <person name="Wang P."/>
            <person name="Xu J."/>
            <person name="Bruns T."/>
            <person name="Baldrian P."/>
            <person name="Vilgalys R."/>
            <person name="Henrissat B."/>
            <person name="Grigoriev I.V."/>
            <person name="Hibbett D."/>
            <person name="Nagy L.G."/>
            <person name="Martin F.M."/>
        </authorList>
    </citation>
    <scope>NUCLEOTIDE SEQUENCE</scope>
    <source>
        <strain evidence="2">BED1</strain>
    </source>
</reference>
<name>A0AAD4BML5_BOLED</name>
<proteinExistence type="predicted"/>
<dbReference type="AlphaFoldDB" id="A0AAD4BML5"/>
<evidence type="ECO:0000256" key="1">
    <source>
        <dbReference type="SAM" id="MobiDB-lite"/>
    </source>
</evidence>
<evidence type="ECO:0000313" key="2">
    <source>
        <dbReference type="EMBL" id="KAF8434321.1"/>
    </source>
</evidence>